<dbReference type="Proteomes" id="UP001152885">
    <property type="component" value="Unassembled WGS sequence"/>
</dbReference>
<dbReference type="PROSITE" id="PS51186">
    <property type="entry name" value="GNAT"/>
    <property type="match status" value="1"/>
</dbReference>
<dbReference type="Gene3D" id="1.10.340.70">
    <property type="match status" value="1"/>
</dbReference>
<dbReference type="InterPro" id="IPR016181">
    <property type="entry name" value="Acyl_CoA_acyltransferase"/>
</dbReference>
<dbReference type="GO" id="GO:0016747">
    <property type="term" value="F:acyltransferase activity, transferring groups other than amino-acyl groups"/>
    <property type="evidence" value="ECO:0007669"/>
    <property type="project" value="InterPro"/>
</dbReference>
<dbReference type="EMBL" id="CANTUO010000001">
    <property type="protein sequence ID" value="CAI5756042.1"/>
    <property type="molecule type" value="Genomic_DNA"/>
</dbReference>
<dbReference type="InterPro" id="IPR052742">
    <property type="entry name" value="Mito_N-acetyltransferase"/>
</dbReference>
<evidence type="ECO:0000313" key="3">
    <source>
        <dbReference type="Proteomes" id="UP001152885"/>
    </source>
</evidence>
<accession>A0A9W4TS66</accession>
<dbReference type="PANTHER" id="PTHR43138:SF2">
    <property type="entry name" value="PROTEIN SPT10"/>
    <property type="match status" value="1"/>
</dbReference>
<protein>
    <recommendedName>
        <fullName evidence="1">N-acetyltransferase domain-containing protein</fullName>
    </recommendedName>
</protein>
<dbReference type="Pfam" id="PF00583">
    <property type="entry name" value="Acetyltransf_1"/>
    <property type="match status" value="1"/>
</dbReference>
<gene>
    <name evidence="2" type="ORF">CANVERA_P0560</name>
</gene>
<dbReference type="Pfam" id="PF17921">
    <property type="entry name" value="Integrase_H2C2"/>
    <property type="match status" value="1"/>
</dbReference>
<keyword evidence="3" id="KW-1185">Reference proteome</keyword>
<dbReference type="Gene3D" id="3.40.630.30">
    <property type="match status" value="1"/>
</dbReference>
<proteinExistence type="predicted"/>
<dbReference type="OrthoDB" id="10264707at2759"/>
<comment type="caution">
    <text evidence="2">The sequence shown here is derived from an EMBL/GenBank/DDBJ whole genome shotgun (WGS) entry which is preliminary data.</text>
</comment>
<evidence type="ECO:0000313" key="2">
    <source>
        <dbReference type="EMBL" id="CAI5756042.1"/>
    </source>
</evidence>
<dbReference type="InterPro" id="IPR000182">
    <property type="entry name" value="GNAT_dom"/>
</dbReference>
<dbReference type="SUPFAM" id="SSF55729">
    <property type="entry name" value="Acyl-CoA N-acyltransferases (Nat)"/>
    <property type="match status" value="1"/>
</dbReference>
<dbReference type="GO" id="GO:0005634">
    <property type="term" value="C:nucleus"/>
    <property type="evidence" value="ECO:0007669"/>
    <property type="project" value="TreeGrafter"/>
</dbReference>
<organism evidence="2 3">
    <name type="scientific">Candida verbasci</name>
    <dbReference type="NCBI Taxonomy" id="1227364"/>
    <lineage>
        <taxon>Eukaryota</taxon>
        <taxon>Fungi</taxon>
        <taxon>Dikarya</taxon>
        <taxon>Ascomycota</taxon>
        <taxon>Saccharomycotina</taxon>
        <taxon>Pichiomycetes</taxon>
        <taxon>Debaryomycetaceae</taxon>
        <taxon>Candida/Lodderomyces clade</taxon>
        <taxon>Candida</taxon>
    </lineage>
</organism>
<feature type="domain" description="N-acetyltransferase" evidence="1">
    <location>
        <begin position="29"/>
        <end position="203"/>
    </location>
</feature>
<dbReference type="InterPro" id="IPR041588">
    <property type="entry name" value="Integrase_H2C2"/>
</dbReference>
<sequence>MDSPPILFSYTTTLKDNTTKVTIYPILSIDIVPNSLFEFLCDEYNLEIERGETLPHFETLSMKQFIRHWFDKSVVGIMILGENPITNHKHRIWEQECLGIFNIKPNFPGKRCSHICSGEFLVNAGIRGKGIGKILTNVFLFWSSHLGYESCILNQVFETNVSARKLWESGAFNFKRVGKIAKSVYLKNYDDPVDTIIYGKNLKEEEEPQDKQGATNIDNSSVRFDKIKHYLQTGKYHKDATRQEKSRLRSSSSHYSIMDNKLYMKGKEVISNPAKQLEICQILHEKNGHCGINRCTSLVSEHYHWMRIKDSVTFCIKNCKLCKINEKQVAARIIQPVLKRARLNENLQQVIQQAQQNLTYADAAATALKDYKQTDMTTHVQSYLDE</sequence>
<dbReference type="PANTHER" id="PTHR43138">
    <property type="entry name" value="ACETYLTRANSFERASE, GNAT FAMILY"/>
    <property type="match status" value="1"/>
</dbReference>
<reference evidence="2" key="1">
    <citation type="submission" date="2022-12" db="EMBL/GenBank/DDBJ databases">
        <authorList>
            <person name="Brejova B."/>
        </authorList>
    </citation>
    <scope>NUCLEOTIDE SEQUENCE</scope>
</reference>
<evidence type="ECO:0000259" key="1">
    <source>
        <dbReference type="PROSITE" id="PS51186"/>
    </source>
</evidence>
<dbReference type="AlphaFoldDB" id="A0A9W4TS66"/>
<name>A0A9W4TS66_9ASCO</name>